<dbReference type="KEGG" id="mbet:N8K70_06965"/>
<name>A0AA97FJV6_9MICO</name>
<dbReference type="GO" id="GO:0071972">
    <property type="term" value="F:peptidoglycan L,D-transpeptidase activity"/>
    <property type="evidence" value="ECO:0007669"/>
    <property type="project" value="TreeGrafter"/>
</dbReference>
<dbReference type="PANTHER" id="PTHR30627">
    <property type="entry name" value="PEPTIDOGLYCAN D,D-TRANSPEPTIDASE"/>
    <property type="match status" value="1"/>
</dbReference>
<dbReference type="SUPFAM" id="SSF56601">
    <property type="entry name" value="beta-lactamase/transpeptidase-like"/>
    <property type="match status" value="1"/>
</dbReference>
<dbReference type="Gene3D" id="3.90.1310.10">
    <property type="entry name" value="Penicillin-binding protein 2a (Domain 2)"/>
    <property type="match status" value="1"/>
</dbReference>
<evidence type="ECO:0000259" key="11">
    <source>
        <dbReference type="Pfam" id="PF00905"/>
    </source>
</evidence>
<evidence type="ECO:0000256" key="1">
    <source>
        <dbReference type="ARBA" id="ARBA00004370"/>
    </source>
</evidence>
<gene>
    <name evidence="14" type="ORF">N8K70_06965</name>
</gene>
<dbReference type="GO" id="GO:0071555">
    <property type="term" value="P:cell wall organization"/>
    <property type="evidence" value="ECO:0007669"/>
    <property type="project" value="TreeGrafter"/>
</dbReference>
<dbReference type="Pfam" id="PF03717">
    <property type="entry name" value="PBP_dimer"/>
    <property type="match status" value="1"/>
</dbReference>
<feature type="domain" description="Penicillin-binding protein transpeptidase" evidence="11">
    <location>
        <begin position="349"/>
        <end position="623"/>
    </location>
</feature>
<evidence type="ECO:0000256" key="8">
    <source>
        <dbReference type="ARBA" id="ARBA00023251"/>
    </source>
</evidence>
<evidence type="ECO:0000256" key="7">
    <source>
        <dbReference type="ARBA" id="ARBA00023136"/>
    </source>
</evidence>
<dbReference type="InterPro" id="IPR002137">
    <property type="entry name" value="Beta-lactam_class-D_AS"/>
</dbReference>
<accession>A0AA97FJV6</accession>
<dbReference type="AlphaFoldDB" id="A0AA97FJV6"/>
<feature type="signal peptide" evidence="10">
    <location>
        <begin position="1"/>
        <end position="27"/>
    </location>
</feature>
<dbReference type="SUPFAM" id="SSF56519">
    <property type="entry name" value="Penicillin binding protein dimerisation domain"/>
    <property type="match status" value="1"/>
</dbReference>
<evidence type="ECO:0000256" key="3">
    <source>
        <dbReference type="ARBA" id="ARBA00007898"/>
    </source>
</evidence>
<dbReference type="GO" id="GO:0008658">
    <property type="term" value="F:penicillin binding"/>
    <property type="evidence" value="ECO:0007669"/>
    <property type="project" value="InterPro"/>
</dbReference>
<dbReference type="GO" id="GO:0005886">
    <property type="term" value="C:plasma membrane"/>
    <property type="evidence" value="ECO:0007669"/>
    <property type="project" value="TreeGrafter"/>
</dbReference>
<dbReference type="Pfam" id="PF05223">
    <property type="entry name" value="MecA_N"/>
    <property type="match status" value="1"/>
</dbReference>
<keyword evidence="5 10" id="KW-0732">Signal</keyword>
<dbReference type="InterPro" id="IPR005311">
    <property type="entry name" value="PBP_dimer"/>
</dbReference>
<evidence type="ECO:0000256" key="2">
    <source>
        <dbReference type="ARBA" id="ARBA00007171"/>
    </source>
</evidence>
<comment type="similarity">
    <text evidence="2">Belongs to the transpeptidase family.</text>
</comment>
<evidence type="ECO:0000256" key="5">
    <source>
        <dbReference type="ARBA" id="ARBA00022729"/>
    </source>
</evidence>
<dbReference type="RefSeq" id="WP_317140872.1">
    <property type="nucleotide sequence ID" value="NZ_CP118157.1"/>
</dbReference>
<feature type="chain" id="PRO_5041743476" description="Beta-lactamase" evidence="10">
    <location>
        <begin position="28"/>
        <end position="629"/>
    </location>
</feature>
<dbReference type="PANTHER" id="PTHR30627:SF24">
    <property type="entry name" value="PENICILLIN-BINDING PROTEIN 4B"/>
    <property type="match status" value="1"/>
</dbReference>
<feature type="domain" description="Penicillin-binding protein dimerisation" evidence="12">
    <location>
        <begin position="144"/>
        <end position="305"/>
    </location>
</feature>
<evidence type="ECO:0000256" key="6">
    <source>
        <dbReference type="ARBA" id="ARBA00022801"/>
    </source>
</evidence>
<dbReference type="InterPro" id="IPR012338">
    <property type="entry name" value="Beta-lactam/transpept-like"/>
</dbReference>
<keyword evidence="7" id="KW-0472">Membrane</keyword>
<comment type="subcellular location">
    <subcellularLocation>
        <location evidence="1">Membrane</location>
    </subcellularLocation>
</comment>
<keyword evidence="15" id="KW-1185">Reference proteome</keyword>
<evidence type="ECO:0000256" key="4">
    <source>
        <dbReference type="ARBA" id="ARBA00012865"/>
    </source>
</evidence>
<dbReference type="Gene3D" id="3.30.1390.30">
    <property type="entry name" value="Penicillin-binding protein 2a, domain 3"/>
    <property type="match status" value="1"/>
</dbReference>
<evidence type="ECO:0000256" key="9">
    <source>
        <dbReference type="RuleBase" id="RU361140"/>
    </source>
</evidence>
<dbReference type="InterPro" id="IPR036138">
    <property type="entry name" value="PBP_dimer_sf"/>
</dbReference>
<evidence type="ECO:0000313" key="14">
    <source>
        <dbReference type="EMBL" id="WOF24400.1"/>
    </source>
</evidence>
<dbReference type="InterPro" id="IPR007887">
    <property type="entry name" value="MecA_N"/>
</dbReference>
<keyword evidence="8 9" id="KW-0046">Antibiotic resistance</keyword>
<keyword evidence="6 9" id="KW-0378">Hydrolase</keyword>
<reference evidence="14 15" key="1">
    <citation type="submission" date="2023-02" db="EMBL/GenBank/DDBJ databases">
        <title>Microbacterium betulae sp. nov., isolated from birch wood.</title>
        <authorList>
            <person name="Pasciak M."/>
            <person name="Pawlik K.J."/>
            <person name="Martynowski D."/>
            <person name="Laczmanski L."/>
            <person name="Ciekot J."/>
            <person name="Szponar B."/>
            <person name="Wojcik-Fatla A."/>
            <person name="Mackiewicz B."/>
            <person name="Farian E."/>
            <person name="Cholewa G."/>
            <person name="Cholewa A."/>
            <person name="Dutkiewicz J."/>
        </authorList>
    </citation>
    <scope>NUCLEOTIDE SEQUENCE [LARGE SCALE GENOMIC DNA]</scope>
    <source>
        <strain evidence="14 15">AB</strain>
    </source>
</reference>
<evidence type="ECO:0000259" key="12">
    <source>
        <dbReference type="Pfam" id="PF03717"/>
    </source>
</evidence>
<evidence type="ECO:0000313" key="15">
    <source>
        <dbReference type="Proteomes" id="UP001305498"/>
    </source>
</evidence>
<dbReference type="GO" id="GO:0046677">
    <property type="term" value="P:response to antibiotic"/>
    <property type="evidence" value="ECO:0007669"/>
    <property type="project" value="UniProtKB-UniRule"/>
</dbReference>
<comment type="catalytic activity">
    <reaction evidence="9">
        <text>a beta-lactam + H2O = a substituted beta-amino acid</text>
        <dbReference type="Rhea" id="RHEA:20401"/>
        <dbReference type="ChEBI" id="CHEBI:15377"/>
        <dbReference type="ChEBI" id="CHEBI:35627"/>
        <dbReference type="ChEBI" id="CHEBI:140347"/>
        <dbReference type="EC" id="3.5.2.6"/>
    </reaction>
</comment>
<comment type="similarity">
    <text evidence="3 9">Belongs to the class-D beta-lactamase family.</text>
</comment>
<feature type="domain" description="NTF2-like N-terminal transpeptidase" evidence="13">
    <location>
        <begin position="38"/>
        <end position="135"/>
    </location>
</feature>
<sequence>MPVSSPRRAGAVSLVLLLLPLAACTNADDDAARETADDLTAALSQHTLDGAALTEPTAAAAFEEQIAPLTGYDVEVAADDVERDGDTGTVVLHWTWTVEGDEWTYDTTAHLVEGEERWEVEWGPSTFVPELTADDRIEVQREFGPRADVVGTDGEPIVTERSVGRYGLDKAVIDPDEVGASAERIATAVGLDPEAFRTTAENAGPQAFVEAIVIREGEEEQHVSADFAGIPGALVVEDELPLAPTRDFARELLGYVGEATSEAVEASDGAVRPGDQVGLAGLLATYDSTLRGTPGIAIEAVDAADARRTLAEWDGVEGQPLVLTLDQGIQSSAEEILAGLGGEEAPGSAIVAVRPSTGEVLAAANGEGNAGHNVATTGAYAPGSTFKLVTALALLRAGVALDDIVSCPPSLEVDGFTFQNDDDYPDSAVGDITFETAIAHSCNTALIGLRDRIDEGALETAAESLGLGAEVDLGYPASLGQVPEPEGETEKAADLIGQGRVLATPLAMATVAASIQAGQTVVPHLLADRVGEADPAQPLTEDEAAALQSLMRSVVTEGSATFLGAIPGVPVGAKTGTAEYGEPDDNGDYATHSWMVGTHGDLAVAVFVEDGVSGAETAGPLLASLFERW</sequence>
<dbReference type="Pfam" id="PF00905">
    <property type="entry name" value="Transpeptidase"/>
    <property type="match status" value="1"/>
</dbReference>
<organism evidence="14 15">
    <name type="scientific">Microbacterium betulae</name>
    <dbReference type="NCBI Taxonomy" id="2981139"/>
    <lineage>
        <taxon>Bacteria</taxon>
        <taxon>Bacillati</taxon>
        <taxon>Actinomycetota</taxon>
        <taxon>Actinomycetes</taxon>
        <taxon>Micrococcales</taxon>
        <taxon>Microbacteriaceae</taxon>
        <taxon>Microbacterium</taxon>
    </lineage>
</organism>
<dbReference type="Proteomes" id="UP001305498">
    <property type="component" value="Chromosome"/>
</dbReference>
<dbReference type="PROSITE" id="PS00337">
    <property type="entry name" value="BETA_LACTAMASE_D"/>
    <property type="match status" value="1"/>
</dbReference>
<dbReference type="InterPro" id="IPR050515">
    <property type="entry name" value="Beta-lactam/transpept"/>
</dbReference>
<dbReference type="GO" id="GO:0017001">
    <property type="term" value="P:antibiotic catabolic process"/>
    <property type="evidence" value="ECO:0007669"/>
    <property type="project" value="InterPro"/>
</dbReference>
<dbReference type="InterPro" id="IPR001460">
    <property type="entry name" value="PCN-bd_Tpept"/>
</dbReference>
<evidence type="ECO:0000259" key="13">
    <source>
        <dbReference type="Pfam" id="PF05223"/>
    </source>
</evidence>
<protein>
    <recommendedName>
        <fullName evidence="4 9">Beta-lactamase</fullName>
        <ecNumber evidence="4 9">3.5.2.6</ecNumber>
    </recommendedName>
</protein>
<dbReference type="GO" id="GO:0008800">
    <property type="term" value="F:beta-lactamase activity"/>
    <property type="evidence" value="ECO:0007669"/>
    <property type="project" value="UniProtKB-UniRule"/>
</dbReference>
<evidence type="ECO:0000256" key="10">
    <source>
        <dbReference type="SAM" id="SignalP"/>
    </source>
</evidence>
<dbReference type="Gene3D" id="3.40.710.10">
    <property type="entry name" value="DD-peptidase/beta-lactamase superfamily"/>
    <property type="match status" value="1"/>
</dbReference>
<proteinExistence type="inferred from homology"/>
<dbReference type="EMBL" id="CP118157">
    <property type="protein sequence ID" value="WOF24400.1"/>
    <property type="molecule type" value="Genomic_DNA"/>
</dbReference>
<dbReference type="EC" id="3.5.2.6" evidence="4 9"/>